<dbReference type="EnsemblPlants" id="MELO3C000370.2.1">
    <property type="protein sequence ID" value="MELO3C000370.2.1"/>
    <property type="gene ID" value="MELO3C000370.2"/>
</dbReference>
<dbReference type="Gramene" id="MELO3C000370.2.1">
    <property type="protein sequence ID" value="MELO3C000370.2.1"/>
    <property type="gene ID" value="MELO3C000370.2"/>
</dbReference>
<evidence type="ECO:0000313" key="1">
    <source>
        <dbReference type="EnsemblPlants" id="MELO3C000370.2.1"/>
    </source>
</evidence>
<accession>A0A9I9CC62</accession>
<proteinExistence type="predicted"/>
<protein>
    <submittedName>
        <fullName evidence="1">Uncharacterized protein</fullName>
    </submittedName>
</protein>
<name>A0A9I9CC62_CUCME</name>
<reference evidence="1" key="1">
    <citation type="submission" date="2023-03" db="UniProtKB">
        <authorList>
            <consortium name="EnsemblPlants"/>
        </authorList>
    </citation>
    <scope>IDENTIFICATION</scope>
</reference>
<sequence length="35" mass="4232">MPTEDFSYLLSKPISNAKFVFLKIYIVGERERFEY</sequence>
<organism evidence="1">
    <name type="scientific">Cucumis melo</name>
    <name type="common">Muskmelon</name>
    <dbReference type="NCBI Taxonomy" id="3656"/>
    <lineage>
        <taxon>Eukaryota</taxon>
        <taxon>Viridiplantae</taxon>
        <taxon>Streptophyta</taxon>
        <taxon>Embryophyta</taxon>
        <taxon>Tracheophyta</taxon>
        <taxon>Spermatophyta</taxon>
        <taxon>Magnoliopsida</taxon>
        <taxon>eudicotyledons</taxon>
        <taxon>Gunneridae</taxon>
        <taxon>Pentapetalae</taxon>
        <taxon>rosids</taxon>
        <taxon>fabids</taxon>
        <taxon>Cucurbitales</taxon>
        <taxon>Cucurbitaceae</taxon>
        <taxon>Benincaseae</taxon>
        <taxon>Cucumis</taxon>
    </lineage>
</organism>
<dbReference type="AlphaFoldDB" id="A0A9I9CC62"/>